<sequence>MLTDTAETLKVSHEIQATLSAIAIYIGTYLFGDSKNNIPPLPEKYMKEILSSTLGSTCEIIDFLSIKKSQNTASLECGINGKKITLQIALKTSENNINKYSQPQDNQSINPFYLPGIDLWKAPQIGPELEKMREDIKKNGLKNFEIVKQDRELMNKFFHDKSFEKYFIEIYRYKNGTIPFEIIKKTAGYIEDVKLFLNKPNKWCCPTFFVPEDDEHFYELNLVPFGYHSARFLLEHKLFSTRLTVEILNKLEKIAFENETGIFDHGHLHCANILFKLSKHNTIQDIKIIDWKFLQLLSLNSPQDTDKKNIPENILIETDNFLVTVMPMRALLDSPSRPKDKKDDKYADYRALLNDTERLGAIQAVISDFDGVDRDHNEEIMTDKILFLKKELSEKGILCGTLTGNSRKDLLIKFGGYLRAGGLVGRKKYILLTDTGGIGNFIDKHGNLNPFKGYTEAPVIDEKTILELKQITFDSIHKLCEEENLNETEITKIMFFVKNPTGLSIRAQIKNSILTNNYHKISKIINNILKEKSKTNKKFSSITSVHSIGAVDLITKTKGEALIELIKLMKLNRVLIMGDSIGTEKYPANDRSFLALTQEDLKKTGIEWKVDIIKIYAGKEKNAEFPRSLIKAELGEKETDVAHTVYTAIKDAREKYRLKTLQDIVAKEKLKSDTVLDLPDNFQIGILKKIIEKRYNEIKNDDSHDKTICSIKINGQNYLLNANNVTRGEKNLLLIEKENTDTNVGQESPLDITDKLKDASIVLKALGYEYEMLFSPNSADNADSPFRIQITKNKSDIRNKIEQNKVTRDYLVNNDGVSESVITGSNINTKEFKASMPDNFFKEIQYDIDKLIHSEKMKCNLLFYLNNTCNFTAFLSIDDNRIPHLAEYFKTQLMVKIQKQRIDLNLPLYPEQVSPDIIASSLENNIDKWMAGSNAFRRAHLHSVIKHFHYLVNKNFEGFYETLRNDVVISKTSDKQEYYNLLNKLTNVYESLTNKEKSELYLGIILHDFGYTLSPSGFRHWDTGSELSEPFLKALGLTDAKIITNVKDIIRAHQKLNDLGTEWLINEFENMPRILKKQLLIMSALDSAGKVTRDNVFTPDNILSTQGLSELFDFYKLLESYDTPKNTSPLNSFLEFRLNMAGINRPFQTSRKGLELSQEEFTKLKILAFSDELFKKVWSTNLQLHVFPLFMLLKKKNLSDYAERVFKLMKIIAYTTDIYLAKTGKKLTLDIEVDGDDFSDTFFESILDGLEQLFAMKNEEISHEAISKELTRSSWSNVFGLGIRFDGDKLYLSPSENKNAAPEEKTLTSDKKLSSLNDTEKLLSNLIALAWQAKQTDKKLIIGLEKEWLLPDKKNILHVNAVSSFIAALKGIEHKLRNMGFDNFEIIHENSKTLSSTLLKKASSETIFPKMIVIARKETLDLPLFDAIRSTEHEHKAFLAAINTNPKLKINSNKEEYLEIDFIEIINFSLELACGLAINIEKLKIKYTYDRLLMTVTIIPNATIVKYENLIKNMKSKTLSLQAA</sequence>
<keyword evidence="2" id="KW-1185">Reference proteome</keyword>
<reference evidence="1 2" key="1">
    <citation type="submission" date="2015-02" db="EMBL/GenBank/DDBJ databases">
        <title>Single-cell genomics of uncultivated deep-branching MTB reveals a conserved set of magnetosome genes.</title>
        <authorList>
            <person name="Kolinko S."/>
            <person name="Richter M."/>
            <person name="Glockner F.O."/>
            <person name="Brachmann A."/>
            <person name="Schuler D."/>
        </authorList>
    </citation>
    <scope>NUCLEOTIDE SEQUENCE [LARGE SCALE GENOMIC DNA]</scope>
    <source>
        <strain evidence="1">SKK-01</strain>
    </source>
</reference>
<name>A0A0F0CP12_9BACT</name>
<organism evidence="1 2">
    <name type="scientific">Candidatus Omnitrophus magneticus</name>
    <dbReference type="NCBI Taxonomy" id="1609969"/>
    <lineage>
        <taxon>Bacteria</taxon>
        <taxon>Pseudomonadati</taxon>
        <taxon>Candidatus Omnitrophota</taxon>
        <taxon>Candidatus Omnitrophus</taxon>
    </lineage>
</organism>
<gene>
    <name evidence="1" type="ORF">OMAG_002925</name>
</gene>
<protein>
    <submittedName>
        <fullName evidence="1">Uncharacterized protein</fullName>
    </submittedName>
</protein>
<proteinExistence type="predicted"/>
<comment type="caution">
    <text evidence="1">The sequence shown here is derived from an EMBL/GenBank/DDBJ whole genome shotgun (WGS) entry which is preliminary data.</text>
</comment>
<dbReference type="Proteomes" id="UP000033428">
    <property type="component" value="Unassembled WGS sequence"/>
</dbReference>
<evidence type="ECO:0000313" key="2">
    <source>
        <dbReference type="Proteomes" id="UP000033428"/>
    </source>
</evidence>
<accession>A0A0F0CP12</accession>
<evidence type="ECO:0000313" key="1">
    <source>
        <dbReference type="EMBL" id="KJJ83251.1"/>
    </source>
</evidence>
<dbReference type="EMBL" id="JYNY01000634">
    <property type="protein sequence ID" value="KJJ83251.1"/>
    <property type="molecule type" value="Genomic_DNA"/>
</dbReference>